<feature type="compositionally biased region" description="Pro residues" evidence="1">
    <location>
        <begin position="260"/>
        <end position="273"/>
    </location>
</feature>
<keyword evidence="2" id="KW-0176">Collagen</keyword>
<proteinExistence type="predicted"/>
<gene>
    <name evidence="2" type="ORF">DB31_8494</name>
</gene>
<evidence type="ECO:0000313" key="2">
    <source>
        <dbReference type="EMBL" id="KFE67141.1"/>
    </source>
</evidence>
<feature type="region of interest" description="Disordered" evidence="1">
    <location>
        <begin position="26"/>
        <end position="54"/>
    </location>
</feature>
<feature type="compositionally biased region" description="Low complexity" evidence="1">
    <location>
        <begin position="274"/>
        <end position="286"/>
    </location>
</feature>
<protein>
    <submittedName>
        <fullName evidence="2">Collagen alpha 1(I) chain</fullName>
    </submittedName>
</protein>
<accession>A0A085WHH8</accession>
<sequence>MRGNAMRRLGWILVCAALAGCPKGKDEVPDAGPADAGPDVLSEKEPNERPDQALTLTRDAVVNAALSADPAKGDEDWYRLAPASPRTAEITVSGIPGGDVTIEVYDRDRNRLGGVNSEGEGKPERYPNLYVEGERYVRVAPARKGSGGAYTLTLSYRRPNDGEEREPNDRAVDSTPLALGQTVAAYIGHAGDEDWYRIELPAQEAATPPAPTEGTPPAPTPPPAPAPTEGATPPAPQGTPAAPLAEGETPPAAAPTEGSTPPPAEGAATPPPSGTGTEIPTGTATATPPPAAPPPPPPAEPPGVALKIELSSIEGVRPELAVLSAAEAPLFSLRASKEGEALTLRNIGVRATDQVVYVVVKSGWVGSGKEAKRTYNATTPYTLSVSLEEAGSNAELEPNDELFKATPLQGSGFKEGFLSPKNDVDYYVLHTTEPMLAKVEVSGVERLDLVLSAVDAPTGDGQQETVTLKANDGTLKEPERLNNVSCNGTCYFKVEGASRKVDGKWVRDYENPDQPYRITITAVPDNGSEEREPNNTVDRAMEITTGKSVRGTVYPPKDVDYYRLDLTDRPVRTPIQATLLGILKVDVGLYLHRVGEDGKLTLVQTSDRAKGDQPERIRYSLEPGVYIFEVRDAKNRESNFQDPYQLTVSEGE</sequence>
<feature type="compositionally biased region" description="Pro residues" evidence="1">
    <location>
        <begin position="287"/>
        <end position="301"/>
    </location>
</feature>
<evidence type="ECO:0000256" key="1">
    <source>
        <dbReference type="SAM" id="MobiDB-lite"/>
    </source>
</evidence>
<dbReference type="Proteomes" id="UP000028725">
    <property type="component" value="Unassembled WGS sequence"/>
</dbReference>
<dbReference type="PROSITE" id="PS51257">
    <property type="entry name" value="PROKAR_LIPOPROTEIN"/>
    <property type="match status" value="1"/>
</dbReference>
<dbReference type="STRING" id="394096.DB31_8494"/>
<feature type="region of interest" description="Disordered" evidence="1">
    <location>
        <begin position="148"/>
        <end position="176"/>
    </location>
</feature>
<comment type="caution">
    <text evidence="2">The sequence shown here is derived from an EMBL/GenBank/DDBJ whole genome shotgun (WGS) entry which is preliminary data.</text>
</comment>
<organism evidence="2 3">
    <name type="scientific">Hyalangium minutum</name>
    <dbReference type="NCBI Taxonomy" id="394096"/>
    <lineage>
        <taxon>Bacteria</taxon>
        <taxon>Pseudomonadati</taxon>
        <taxon>Myxococcota</taxon>
        <taxon>Myxococcia</taxon>
        <taxon>Myxococcales</taxon>
        <taxon>Cystobacterineae</taxon>
        <taxon>Archangiaceae</taxon>
        <taxon>Hyalangium</taxon>
    </lineage>
</organism>
<feature type="compositionally biased region" description="Basic and acidic residues" evidence="1">
    <location>
        <begin position="41"/>
        <end position="51"/>
    </location>
</feature>
<feature type="compositionally biased region" description="Basic and acidic residues" evidence="1">
    <location>
        <begin position="158"/>
        <end position="172"/>
    </location>
</feature>
<keyword evidence="3" id="KW-1185">Reference proteome</keyword>
<evidence type="ECO:0000313" key="3">
    <source>
        <dbReference type="Proteomes" id="UP000028725"/>
    </source>
</evidence>
<feature type="compositionally biased region" description="Low complexity" evidence="1">
    <location>
        <begin position="227"/>
        <end position="259"/>
    </location>
</feature>
<dbReference type="SUPFAM" id="SSF89260">
    <property type="entry name" value="Collagen-binding domain"/>
    <property type="match status" value="1"/>
</dbReference>
<feature type="region of interest" description="Disordered" evidence="1">
    <location>
        <begin position="205"/>
        <end position="304"/>
    </location>
</feature>
<reference evidence="2 3" key="1">
    <citation type="submission" date="2014-04" db="EMBL/GenBank/DDBJ databases">
        <title>Genome assembly of Hyalangium minutum DSM 14724.</title>
        <authorList>
            <person name="Sharma G."/>
            <person name="Subramanian S."/>
        </authorList>
    </citation>
    <scope>NUCLEOTIDE SEQUENCE [LARGE SCALE GENOMIC DNA]</scope>
    <source>
        <strain evidence="2 3">DSM 14724</strain>
    </source>
</reference>
<dbReference type="EMBL" id="JMCB01000008">
    <property type="protein sequence ID" value="KFE67141.1"/>
    <property type="molecule type" value="Genomic_DNA"/>
</dbReference>
<name>A0A085WHH8_9BACT</name>
<dbReference type="PRINTS" id="PR01217">
    <property type="entry name" value="PRICHEXTENSN"/>
</dbReference>
<dbReference type="PATRIC" id="fig|394096.3.peg.4535"/>
<dbReference type="AlphaFoldDB" id="A0A085WHH8"/>
<feature type="compositionally biased region" description="Pro residues" evidence="1">
    <location>
        <begin position="208"/>
        <end position="226"/>
    </location>
</feature>
<dbReference type="Gene3D" id="2.60.120.380">
    <property type="match status" value="4"/>
</dbReference>